<protein>
    <submittedName>
        <fullName evidence="1">Uncharacterized protein</fullName>
    </submittedName>
</protein>
<dbReference type="Proteomes" id="UP001262817">
    <property type="component" value="Unassembled WGS sequence"/>
</dbReference>
<accession>A0AAJ2IVQ4</accession>
<reference evidence="1" key="1">
    <citation type="submission" date="2023-03" db="EMBL/GenBank/DDBJ databases">
        <authorList>
            <person name="Shen W."/>
            <person name="Cai J."/>
        </authorList>
    </citation>
    <scope>NUCLEOTIDE SEQUENCE</scope>
    <source>
        <strain evidence="1">P86-2</strain>
    </source>
</reference>
<evidence type="ECO:0000313" key="2">
    <source>
        <dbReference type="Proteomes" id="UP001262817"/>
    </source>
</evidence>
<dbReference type="RefSeq" id="WP_213439071.1">
    <property type="nucleotide sequence ID" value="NZ_JARPXR010000009.1"/>
</dbReference>
<proteinExistence type="predicted"/>
<gene>
    <name evidence="1" type="ORF">P7D17_08715</name>
</gene>
<comment type="caution">
    <text evidence="1">The sequence shown here is derived from an EMBL/GenBank/DDBJ whole genome shotgun (WGS) entry which is preliminary data.</text>
</comment>
<organism evidence="1 2">
    <name type="scientific">Lactococcus petauri</name>
    <dbReference type="NCBI Taxonomy" id="1940789"/>
    <lineage>
        <taxon>Bacteria</taxon>
        <taxon>Bacillati</taxon>
        <taxon>Bacillota</taxon>
        <taxon>Bacilli</taxon>
        <taxon>Lactobacillales</taxon>
        <taxon>Streptococcaceae</taxon>
        <taxon>Lactococcus</taxon>
    </lineage>
</organism>
<evidence type="ECO:0000313" key="1">
    <source>
        <dbReference type="EMBL" id="MDT2584179.1"/>
    </source>
</evidence>
<dbReference type="AlphaFoldDB" id="A0AAJ2IVQ4"/>
<sequence length="73" mass="8594">MEEHQLELEQSLAILTDMYNKAKKNKEPSFEVNAMIFDGLDTREHIQYFLSKVGHDVNVHYGFDITFTFRSPQ</sequence>
<dbReference type="EMBL" id="JARPXR010000009">
    <property type="protein sequence ID" value="MDT2584179.1"/>
    <property type="molecule type" value="Genomic_DNA"/>
</dbReference>
<name>A0AAJ2IVQ4_9LACT</name>